<protein>
    <submittedName>
        <fullName evidence="4">CLUMA_CG015284, isoform A</fullName>
    </submittedName>
</protein>
<reference evidence="4 5" key="1">
    <citation type="submission" date="2015-04" db="EMBL/GenBank/DDBJ databases">
        <authorList>
            <person name="Syromyatnikov M.Y."/>
            <person name="Popov V.N."/>
        </authorList>
    </citation>
    <scope>NUCLEOTIDE SEQUENCE [LARGE SCALE GENOMIC DNA]</scope>
</reference>
<dbReference type="STRING" id="568069.A0A1J1IUT8"/>
<dbReference type="InterPro" id="IPR002347">
    <property type="entry name" value="SDR_fam"/>
</dbReference>
<dbReference type="InterPro" id="IPR036291">
    <property type="entry name" value="NAD(P)-bd_dom_sf"/>
</dbReference>
<dbReference type="PANTHER" id="PTHR43115">
    <property type="entry name" value="DEHYDROGENASE/REDUCTASE SDR FAMILY MEMBER 11"/>
    <property type="match status" value="1"/>
</dbReference>
<keyword evidence="5" id="KW-1185">Reference proteome</keyword>
<accession>A0A1J1IUT8</accession>
<dbReference type="OrthoDB" id="7774471at2759"/>
<gene>
    <name evidence="4" type="primary">similar to Dehydrogenase</name>
    <name evidence="4" type="synonym">reductase SDR family member 11</name>
    <name evidence="4" type="ORF">CLUMA_CG015284</name>
</gene>
<dbReference type="Pfam" id="PF00106">
    <property type="entry name" value="adh_short"/>
    <property type="match status" value="1"/>
</dbReference>
<dbReference type="PRINTS" id="PR00081">
    <property type="entry name" value="GDHRDH"/>
</dbReference>
<dbReference type="Proteomes" id="UP000183832">
    <property type="component" value="Unassembled WGS sequence"/>
</dbReference>
<evidence type="ECO:0000256" key="1">
    <source>
        <dbReference type="ARBA" id="ARBA00006484"/>
    </source>
</evidence>
<evidence type="ECO:0000256" key="2">
    <source>
        <dbReference type="ARBA" id="ARBA00023002"/>
    </source>
</evidence>
<dbReference type="SUPFAM" id="SSF51735">
    <property type="entry name" value="NAD(P)-binding Rossmann-fold domains"/>
    <property type="match status" value="1"/>
</dbReference>
<proteinExistence type="inferred from homology"/>
<evidence type="ECO:0000313" key="4">
    <source>
        <dbReference type="EMBL" id="CRL02305.1"/>
    </source>
</evidence>
<evidence type="ECO:0000256" key="3">
    <source>
        <dbReference type="RuleBase" id="RU000363"/>
    </source>
</evidence>
<evidence type="ECO:0000313" key="5">
    <source>
        <dbReference type="Proteomes" id="UP000183832"/>
    </source>
</evidence>
<dbReference type="EMBL" id="CVRI01000057">
    <property type="protein sequence ID" value="CRL02305.1"/>
    <property type="molecule type" value="Genomic_DNA"/>
</dbReference>
<dbReference type="FunFam" id="3.40.50.720:FF:000047">
    <property type="entry name" value="NADP-dependent L-serine/L-allo-threonine dehydrogenase"/>
    <property type="match status" value="1"/>
</dbReference>
<dbReference type="AlphaFoldDB" id="A0A1J1IUT8"/>
<dbReference type="Gene3D" id="3.40.50.720">
    <property type="entry name" value="NAD(P)-binding Rossmann-like Domain"/>
    <property type="match status" value="1"/>
</dbReference>
<dbReference type="PANTHER" id="PTHR43115:SF4">
    <property type="entry name" value="DEHYDROGENASE_REDUCTASE SDR FAMILY MEMBER 11"/>
    <property type="match status" value="1"/>
</dbReference>
<dbReference type="GO" id="GO:0016616">
    <property type="term" value="F:oxidoreductase activity, acting on the CH-OH group of donors, NAD or NADP as acceptor"/>
    <property type="evidence" value="ECO:0007669"/>
    <property type="project" value="UniProtKB-ARBA"/>
</dbReference>
<comment type="similarity">
    <text evidence="1 3">Belongs to the short-chain dehydrogenases/reductases (SDR) family.</text>
</comment>
<name>A0A1J1IUT8_9DIPT</name>
<dbReference type="PRINTS" id="PR00080">
    <property type="entry name" value="SDRFAMILY"/>
</dbReference>
<sequence length="254" mass="27781">MEKWTGKIAVVTGASAGIGKAIVEYFAKSGIHVVGLARRSEKIEEIGKQLGETPGKIYAHKCDVSDLESVKETFKWIEEKFGFIHIHINNAAILFYGTILDKRENATEKINSVINTNFTGAVHCTREAVRLMEKSDDYGLLININSIVGDSIPFGHGVNVYAPTKYALKAFTEVLRQELILSGNTKIRVANLSPGVVETEMAVAAGFVEDAAAMYQALPHVKSEDVAEAVSFILRTPYNVNITQLTIKPVGEKV</sequence>
<organism evidence="4 5">
    <name type="scientific">Clunio marinus</name>
    <dbReference type="NCBI Taxonomy" id="568069"/>
    <lineage>
        <taxon>Eukaryota</taxon>
        <taxon>Metazoa</taxon>
        <taxon>Ecdysozoa</taxon>
        <taxon>Arthropoda</taxon>
        <taxon>Hexapoda</taxon>
        <taxon>Insecta</taxon>
        <taxon>Pterygota</taxon>
        <taxon>Neoptera</taxon>
        <taxon>Endopterygota</taxon>
        <taxon>Diptera</taxon>
        <taxon>Nematocera</taxon>
        <taxon>Chironomoidea</taxon>
        <taxon>Chironomidae</taxon>
        <taxon>Clunio</taxon>
    </lineage>
</organism>
<keyword evidence="2" id="KW-0560">Oxidoreductase</keyword>